<protein>
    <submittedName>
        <fullName evidence="1">Uncharacterized protein</fullName>
    </submittedName>
</protein>
<accession>A0ABT8IP64</accession>
<sequence>MARRRNMIHVLAQNSLNVKQKRKRSNIYYQTALKELRKRCNDWRPGDITIADIENCILAKKESGLKVSGINMYIRRGGCFSAFYMKRVFASVERLIPVS</sequence>
<keyword evidence="2" id="KW-1185">Reference proteome</keyword>
<organism evidence="1 2">
    <name type="scientific">Polycladomyces subterraneus</name>
    <dbReference type="NCBI Taxonomy" id="1016997"/>
    <lineage>
        <taxon>Bacteria</taxon>
        <taxon>Bacillati</taxon>
        <taxon>Bacillota</taxon>
        <taxon>Bacilli</taxon>
        <taxon>Bacillales</taxon>
        <taxon>Thermoactinomycetaceae</taxon>
        <taxon>Polycladomyces</taxon>
    </lineage>
</organism>
<dbReference type="RefSeq" id="WP_301239329.1">
    <property type="nucleotide sequence ID" value="NZ_JANRHH010000041.1"/>
</dbReference>
<evidence type="ECO:0000313" key="2">
    <source>
        <dbReference type="Proteomes" id="UP001174196"/>
    </source>
</evidence>
<evidence type="ECO:0000313" key="1">
    <source>
        <dbReference type="EMBL" id="MDN4594579.1"/>
    </source>
</evidence>
<gene>
    <name evidence="1" type="ORF">NWF35_11875</name>
</gene>
<reference evidence="1" key="1">
    <citation type="submission" date="2022-08" db="EMBL/GenBank/DDBJ databases">
        <title>Polycladomyces zharkentsis sp. nov., a novel thermophilic CMC and starch-degrading bacterium isolated from a geothermal spring in Kazakhstan.</title>
        <authorList>
            <person name="Mashzhan A."/>
            <person name="Kistaubaeva A."/>
            <person name="Javier-Lopez R."/>
            <person name="Birkeland N.-K."/>
        </authorList>
    </citation>
    <scope>NUCLEOTIDE SEQUENCE</scope>
    <source>
        <strain evidence="1">KSR 13</strain>
    </source>
</reference>
<name>A0ABT8IP64_9BACL</name>
<proteinExistence type="predicted"/>
<dbReference type="Proteomes" id="UP001174196">
    <property type="component" value="Unassembled WGS sequence"/>
</dbReference>
<dbReference type="EMBL" id="JANRHH010000041">
    <property type="protein sequence ID" value="MDN4594579.1"/>
    <property type="molecule type" value="Genomic_DNA"/>
</dbReference>
<comment type="caution">
    <text evidence="1">The sequence shown here is derived from an EMBL/GenBank/DDBJ whole genome shotgun (WGS) entry which is preliminary data.</text>
</comment>